<sequence length="532" mass="60578">MDEHFDLVSDVNAKKLAWNFKVFVIRVWTTPNKFNVNEIGSIEMVLQDKQGGRIYATIPRSLAKKYISVILEFHMYTMSNFIVVDNMTKKKNGVSRWVLVFSHRTRVEHIENPTFPLEAFRFRNLAEMHTVEKVEDLELFDIIGEIVGKEDPRELVTSKGIETKRLVVIVEDLEKNRLSCTLFGETVDQILPHLDEDRLEPLIVILQYFKATRWNGKTSVQSHFELSKVHVNPELKEVMSFKKSLMSGSESTSVRISHQSTQSSWVGTDELNNGTAIVKTIEQVLKSVEEGPTWIAGTIVSINAGKDDWFYKACRRCPKKVETPIGNRYECAKCGHTHGCAALRYKVEVMVFDGTGSITLLLWDRETNQLCGKTAEKIVEEDDAKEDEYPKSLDNMMDRMVLFKINVKSGNIKHYDQIYTVMKVCDDEETVAKNKPQQMDVSTSMNITENRGSNTLEMSGHVVNLKNDNDPQLTVDSMEDCVESLKYKTPAKRIAGSLKYGSVVDEECQLSTNRFTRKGGKKLKSQTSEADN</sequence>
<dbReference type="Proteomes" id="UP000289738">
    <property type="component" value="Chromosome B07"/>
</dbReference>
<dbReference type="GO" id="GO:0003677">
    <property type="term" value="F:DNA binding"/>
    <property type="evidence" value="ECO:0007669"/>
    <property type="project" value="UniProtKB-KW"/>
</dbReference>
<gene>
    <name evidence="8" type="ORF">Ahy_B07g087105</name>
</gene>
<dbReference type="AlphaFoldDB" id="A0A444YB84"/>
<dbReference type="Gene3D" id="2.40.50.140">
    <property type="entry name" value="Nucleic acid-binding proteins"/>
    <property type="match status" value="3"/>
</dbReference>
<protein>
    <recommendedName>
        <fullName evidence="10">Replication factor A C-terminal domain-containing protein</fullName>
    </recommendedName>
</protein>
<reference evidence="8 9" key="1">
    <citation type="submission" date="2019-01" db="EMBL/GenBank/DDBJ databases">
        <title>Sequencing of cultivated peanut Arachis hypogaea provides insights into genome evolution and oil improvement.</title>
        <authorList>
            <person name="Chen X."/>
        </authorList>
    </citation>
    <scope>NUCLEOTIDE SEQUENCE [LARGE SCALE GENOMIC DNA]</scope>
    <source>
        <strain evidence="9">cv. Fuhuasheng</strain>
        <tissue evidence="8">Leaves</tissue>
    </source>
</reference>
<dbReference type="InterPro" id="IPR047192">
    <property type="entry name" value="Euk_RPA1_DBD_C"/>
</dbReference>
<dbReference type="GO" id="GO:0008270">
    <property type="term" value="F:zinc ion binding"/>
    <property type="evidence" value="ECO:0007669"/>
    <property type="project" value="UniProtKB-KW"/>
</dbReference>
<feature type="domain" description="Replication protein A 70 kDa DNA-binding subunit B/D first OB fold" evidence="6">
    <location>
        <begin position="5"/>
        <end position="109"/>
    </location>
</feature>
<keyword evidence="9" id="KW-1185">Reference proteome</keyword>
<keyword evidence="4" id="KW-0862">Zinc</keyword>
<dbReference type="SUPFAM" id="SSF50249">
    <property type="entry name" value="Nucleic acid-binding proteins"/>
    <property type="match status" value="3"/>
</dbReference>
<dbReference type="PANTHER" id="PTHR47165:SF4">
    <property type="entry name" value="OS03G0429900 PROTEIN"/>
    <property type="match status" value="1"/>
</dbReference>
<dbReference type="CDD" id="cd04476">
    <property type="entry name" value="RPA1_DBD_C"/>
    <property type="match status" value="1"/>
</dbReference>
<organism evidence="8 9">
    <name type="scientific">Arachis hypogaea</name>
    <name type="common">Peanut</name>
    <dbReference type="NCBI Taxonomy" id="3818"/>
    <lineage>
        <taxon>Eukaryota</taxon>
        <taxon>Viridiplantae</taxon>
        <taxon>Streptophyta</taxon>
        <taxon>Embryophyta</taxon>
        <taxon>Tracheophyta</taxon>
        <taxon>Spermatophyta</taxon>
        <taxon>Magnoliopsida</taxon>
        <taxon>eudicotyledons</taxon>
        <taxon>Gunneridae</taxon>
        <taxon>Pentapetalae</taxon>
        <taxon>rosids</taxon>
        <taxon>fabids</taxon>
        <taxon>Fabales</taxon>
        <taxon>Fabaceae</taxon>
        <taxon>Papilionoideae</taxon>
        <taxon>50 kb inversion clade</taxon>
        <taxon>dalbergioids sensu lato</taxon>
        <taxon>Dalbergieae</taxon>
        <taxon>Pterocarpus clade</taxon>
        <taxon>Arachis</taxon>
    </lineage>
</organism>
<keyword evidence="2" id="KW-0479">Metal-binding</keyword>
<evidence type="ECO:0000256" key="4">
    <source>
        <dbReference type="ARBA" id="ARBA00022833"/>
    </source>
</evidence>
<feature type="domain" description="Replication factor A C-terminal" evidence="7">
    <location>
        <begin position="297"/>
        <end position="424"/>
    </location>
</feature>
<accession>A0A444YB84</accession>
<evidence type="ECO:0000256" key="3">
    <source>
        <dbReference type="ARBA" id="ARBA00022771"/>
    </source>
</evidence>
<dbReference type="InterPro" id="IPR013955">
    <property type="entry name" value="Rep_factor-A_C"/>
</dbReference>
<dbReference type="InterPro" id="IPR012340">
    <property type="entry name" value="NA-bd_OB-fold"/>
</dbReference>
<name>A0A444YB84_ARAHY</name>
<evidence type="ECO:0000256" key="1">
    <source>
        <dbReference type="ARBA" id="ARBA00005690"/>
    </source>
</evidence>
<evidence type="ECO:0008006" key="10">
    <source>
        <dbReference type="Google" id="ProtNLM"/>
    </source>
</evidence>
<dbReference type="CDD" id="cd04481">
    <property type="entry name" value="RPA1_DBD_B_like"/>
    <property type="match status" value="1"/>
</dbReference>
<keyword evidence="5" id="KW-0238">DNA-binding</keyword>
<evidence type="ECO:0000256" key="5">
    <source>
        <dbReference type="ARBA" id="ARBA00023125"/>
    </source>
</evidence>
<dbReference type="Pfam" id="PF02721">
    <property type="entry name" value="DUF223"/>
    <property type="match status" value="1"/>
</dbReference>
<dbReference type="PANTHER" id="PTHR47165">
    <property type="entry name" value="OS03G0429900 PROTEIN"/>
    <property type="match status" value="1"/>
</dbReference>
<evidence type="ECO:0000313" key="8">
    <source>
        <dbReference type="EMBL" id="RYQ99208.1"/>
    </source>
</evidence>
<evidence type="ECO:0000313" key="9">
    <source>
        <dbReference type="Proteomes" id="UP000289738"/>
    </source>
</evidence>
<evidence type="ECO:0000259" key="6">
    <source>
        <dbReference type="Pfam" id="PF02721"/>
    </source>
</evidence>
<evidence type="ECO:0000259" key="7">
    <source>
        <dbReference type="Pfam" id="PF08646"/>
    </source>
</evidence>
<comment type="similarity">
    <text evidence="1">Belongs to the replication factor A protein 1 family.</text>
</comment>
<dbReference type="STRING" id="3818.A0A444YB84"/>
<dbReference type="EMBL" id="SDMP01000017">
    <property type="protein sequence ID" value="RYQ99208.1"/>
    <property type="molecule type" value="Genomic_DNA"/>
</dbReference>
<dbReference type="InterPro" id="IPR003871">
    <property type="entry name" value="RFA1B/D_OB_1st"/>
</dbReference>
<dbReference type="CDD" id="cd04480">
    <property type="entry name" value="RPA1_DBD_A_like"/>
    <property type="match status" value="1"/>
</dbReference>
<keyword evidence="3" id="KW-0863">Zinc-finger</keyword>
<dbReference type="Pfam" id="PF08646">
    <property type="entry name" value="Rep_fac-A_C"/>
    <property type="match status" value="1"/>
</dbReference>
<evidence type="ECO:0000256" key="2">
    <source>
        <dbReference type="ARBA" id="ARBA00022723"/>
    </source>
</evidence>
<comment type="caution">
    <text evidence="8">The sequence shown here is derived from an EMBL/GenBank/DDBJ whole genome shotgun (WGS) entry which is preliminary data.</text>
</comment>
<proteinExistence type="inferred from homology"/>